<proteinExistence type="predicted"/>
<dbReference type="OrthoDB" id="2441647at2759"/>
<protein>
    <submittedName>
        <fullName evidence="1">Uncharacterized protein</fullName>
    </submittedName>
</protein>
<gene>
    <name evidence="1" type="ORF">OCBIM_22025457mg</name>
</gene>
<dbReference type="AlphaFoldDB" id="A0A0L8H0G6"/>
<dbReference type="EMBL" id="KQ419807">
    <property type="protein sequence ID" value="KOF82305.1"/>
    <property type="molecule type" value="Genomic_DNA"/>
</dbReference>
<reference evidence="1" key="1">
    <citation type="submission" date="2015-07" db="EMBL/GenBank/DDBJ databases">
        <title>MeaNS - Measles Nucleotide Surveillance Program.</title>
        <authorList>
            <person name="Tran T."/>
            <person name="Druce J."/>
        </authorList>
    </citation>
    <scope>NUCLEOTIDE SEQUENCE</scope>
    <source>
        <strain evidence="1">UCB-OBI-ISO-001</strain>
        <tissue evidence="1">Gonad</tissue>
    </source>
</reference>
<accession>A0A0L8H0G6</accession>
<evidence type="ECO:0000313" key="1">
    <source>
        <dbReference type="EMBL" id="KOF82305.1"/>
    </source>
</evidence>
<organism evidence="1">
    <name type="scientific">Octopus bimaculoides</name>
    <name type="common">California two-spotted octopus</name>
    <dbReference type="NCBI Taxonomy" id="37653"/>
    <lineage>
        <taxon>Eukaryota</taxon>
        <taxon>Metazoa</taxon>
        <taxon>Spiralia</taxon>
        <taxon>Lophotrochozoa</taxon>
        <taxon>Mollusca</taxon>
        <taxon>Cephalopoda</taxon>
        <taxon>Coleoidea</taxon>
        <taxon>Octopodiformes</taxon>
        <taxon>Octopoda</taxon>
        <taxon>Incirrata</taxon>
        <taxon>Octopodidae</taxon>
        <taxon>Octopus</taxon>
    </lineage>
</organism>
<name>A0A0L8H0G6_OCTBM</name>
<sequence length="94" mass="10838">MISKLKKIPDFDETWKAEIGNIVADLSAQYEDQMRKTIAAMESKHALELQLMKANAKPREDVIAKRRDLRKEEGNKLGKIRDLETQVRNITSIN</sequence>